<name>A0A0V1L5D0_9BILA</name>
<dbReference type="Proteomes" id="UP000054721">
    <property type="component" value="Unassembled WGS sequence"/>
</dbReference>
<organism evidence="1 2">
    <name type="scientific">Trichinella nativa</name>
    <dbReference type="NCBI Taxonomy" id="6335"/>
    <lineage>
        <taxon>Eukaryota</taxon>
        <taxon>Metazoa</taxon>
        <taxon>Ecdysozoa</taxon>
        <taxon>Nematoda</taxon>
        <taxon>Enoplea</taxon>
        <taxon>Dorylaimia</taxon>
        <taxon>Trichinellida</taxon>
        <taxon>Trichinellidae</taxon>
        <taxon>Trichinella</taxon>
    </lineage>
</organism>
<dbReference type="OrthoDB" id="245697at2759"/>
<keyword evidence="2" id="KW-1185">Reference proteome</keyword>
<gene>
    <name evidence="1" type="ORF">T02_2973</name>
</gene>
<reference evidence="1 2" key="1">
    <citation type="submission" date="2015-05" db="EMBL/GenBank/DDBJ databases">
        <title>Evolution of Trichinella species and genotypes.</title>
        <authorList>
            <person name="Korhonen P.K."/>
            <person name="Edoardo P."/>
            <person name="Giuseppe L.R."/>
            <person name="Gasser R.B."/>
        </authorList>
    </citation>
    <scope>NUCLEOTIDE SEQUENCE [LARGE SCALE GENOMIC DNA]</scope>
    <source>
        <strain evidence="1">ISS10</strain>
    </source>
</reference>
<dbReference type="EMBL" id="JYDW01000134">
    <property type="protein sequence ID" value="KRZ54599.1"/>
    <property type="molecule type" value="Genomic_DNA"/>
</dbReference>
<protein>
    <submittedName>
        <fullName evidence="1">Uncharacterized protein</fullName>
    </submittedName>
</protein>
<evidence type="ECO:0000313" key="2">
    <source>
        <dbReference type="Proteomes" id="UP000054721"/>
    </source>
</evidence>
<dbReference type="AlphaFoldDB" id="A0A0V1L5D0"/>
<accession>A0A0V1L5D0</accession>
<proteinExistence type="predicted"/>
<comment type="caution">
    <text evidence="1">The sequence shown here is derived from an EMBL/GenBank/DDBJ whole genome shotgun (WGS) entry which is preliminary data.</text>
</comment>
<sequence length="93" mass="11131">MCLNWIFRLRNSLYLHSHPHRSRRKDWDILRDIHSAGKIVPCSPNHEDRRYFCGNSRMLVESRNRTVLPPFHPNKGNSSKQTSHFAFYLKLIK</sequence>
<evidence type="ECO:0000313" key="1">
    <source>
        <dbReference type="EMBL" id="KRZ54599.1"/>
    </source>
</evidence>